<keyword evidence="4" id="KW-1185">Reference proteome</keyword>
<feature type="compositionally biased region" description="Basic and acidic residues" evidence="1">
    <location>
        <begin position="76"/>
        <end position="97"/>
    </location>
</feature>
<feature type="compositionally biased region" description="Polar residues" evidence="1">
    <location>
        <begin position="141"/>
        <end position="150"/>
    </location>
</feature>
<proteinExistence type="predicted"/>
<evidence type="ECO:0008006" key="5">
    <source>
        <dbReference type="Google" id="ProtNLM"/>
    </source>
</evidence>
<sequence>MKKLIFGALGASLLSAVCVANAAPRVHYADYGAQRDAVHDNVQTRRDDRQDAYARHQALRQDVRERSVDTLQDNSAARRDLRQSYRGEFRDAPTARDKADVAQGYAYDRTQLARDNARASYGTHRDNMSQAAATGRADYQQWHSTNQGNRQRLRDAR</sequence>
<keyword evidence="2" id="KW-0732">Signal</keyword>
<gene>
    <name evidence="3" type="ORF">SAMN04488038_111116</name>
</gene>
<reference evidence="3 4" key="1">
    <citation type="submission" date="2016-10" db="EMBL/GenBank/DDBJ databases">
        <authorList>
            <person name="de Groot N.N."/>
        </authorList>
    </citation>
    <scope>NUCLEOTIDE SEQUENCE [LARGE SCALE GENOMIC DNA]</scope>
    <source>
        <strain evidence="3 4">DSM 25927</strain>
    </source>
</reference>
<feature type="chain" id="PRO_5011680598" description="Lipoprotein" evidence="2">
    <location>
        <begin position="23"/>
        <end position="157"/>
    </location>
</feature>
<protein>
    <recommendedName>
        <fullName evidence="5">Lipoprotein</fullName>
    </recommendedName>
</protein>
<feature type="compositionally biased region" description="Basic and acidic residues" evidence="1">
    <location>
        <begin position="118"/>
        <end position="127"/>
    </location>
</feature>
<name>A0A1H9JDB4_9GAMM</name>
<evidence type="ECO:0000313" key="4">
    <source>
        <dbReference type="Proteomes" id="UP000199233"/>
    </source>
</evidence>
<feature type="region of interest" description="Disordered" evidence="1">
    <location>
        <begin position="118"/>
        <end position="157"/>
    </location>
</feature>
<evidence type="ECO:0000256" key="1">
    <source>
        <dbReference type="SAM" id="MobiDB-lite"/>
    </source>
</evidence>
<dbReference type="AlphaFoldDB" id="A0A1H9JDB4"/>
<dbReference type="RefSeq" id="WP_093287642.1">
    <property type="nucleotide sequence ID" value="NZ_FOFS01000011.1"/>
</dbReference>
<dbReference type="Proteomes" id="UP000199233">
    <property type="component" value="Unassembled WGS sequence"/>
</dbReference>
<dbReference type="EMBL" id="FOFS01000011">
    <property type="protein sequence ID" value="SEQ84904.1"/>
    <property type="molecule type" value="Genomic_DNA"/>
</dbReference>
<feature type="region of interest" description="Disordered" evidence="1">
    <location>
        <begin position="64"/>
        <end position="97"/>
    </location>
</feature>
<evidence type="ECO:0000313" key="3">
    <source>
        <dbReference type="EMBL" id="SEQ84904.1"/>
    </source>
</evidence>
<organism evidence="3 4">
    <name type="scientific">Solimonas aquatica</name>
    <dbReference type="NCBI Taxonomy" id="489703"/>
    <lineage>
        <taxon>Bacteria</taxon>
        <taxon>Pseudomonadati</taxon>
        <taxon>Pseudomonadota</taxon>
        <taxon>Gammaproteobacteria</taxon>
        <taxon>Nevskiales</taxon>
        <taxon>Nevskiaceae</taxon>
        <taxon>Solimonas</taxon>
    </lineage>
</organism>
<evidence type="ECO:0000256" key="2">
    <source>
        <dbReference type="SAM" id="SignalP"/>
    </source>
</evidence>
<feature type="signal peptide" evidence="2">
    <location>
        <begin position="1"/>
        <end position="22"/>
    </location>
</feature>
<accession>A0A1H9JDB4</accession>